<evidence type="ECO:0000313" key="11">
    <source>
        <dbReference type="Proteomes" id="UP000597989"/>
    </source>
</evidence>
<protein>
    <recommendedName>
        <fullName evidence="13">Oxidoreductase</fullName>
    </recommendedName>
</protein>
<evidence type="ECO:0008006" key="13">
    <source>
        <dbReference type="Google" id="ProtNLM"/>
    </source>
</evidence>
<evidence type="ECO:0000313" key="10">
    <source>
        <dbReference type="EMBL" id="GGI73203.1"/>
    </source>
</evidence>
<evidence type="ECO:0000256" key="6">
    <source>
        <dbReference type="ARBA" id="ARBA00023136"/>
    </source>
</evidence>
<keyword evidence="12" id="KW-1185">Reference proteome</keyword>
<dbReference type="Pfam" id="PF07681">
    <property type="entry name" value="DoxX"/>
    <property type="match status" value="1"/>
</dbReference>
<evidence type="ECO:0000313" key="9">
    <source>
        <dbReference type="EMBL" id="GAA0534112.1"/>
    </source>
</evidence>
<accession>A0A917JLC5</accession>
<dbReference type="EMBL" id="BAAAHC010000017">
    <property type="protein sequence ID" value="GAA0534112.1"/>
    <property type="molecule type" value="Genomic_DNA"/>
</dbReference>
<evidence type="ECO:0000256" key="4">
    <source>
        <dbReference type="ARBA" id="ARBA00022692"/>
    </source>
</evidence>
<dbReference type="AlphaFoldDB" id="A0A917JLC5"/>
<dbReference type="InterPro" id="IPR032808">
    <property type="entry name" value="DoxX"/>
</dbReference>
<organism evidence="10 11">
    <name type="scientific">Saccharopolyspora thermophila</name>
    <dbReference type="NCBI Taxonomy" id="89367"/>
    <lineage>
        <taxon>Bacteria</taxon>
        <taxon>Bacillati</taxon>
        <taxon>Actinomycetota</taxon>
        <taxon>Actinomycetes</taxon>
        <taxon>Pseudonocardiales</taxon>
        <taxon>Pseudonocardiaceae</taxon>
        <taxon>Saccharopolyspora</taxon>
    </lineage>
</organism>
<sequence>MPEGVARWGDHALASSGVRIHDDRPGGAGGYPDDRGHGAHAQQPGGAPGLSGTQSMGAQKYNYYDDDDGYTDADATSLIDQSGSAPLEYYDELGNTRRPFGWNASTDIGLLLMRLFLGGVFLVHGAQKLFGAFGGPGPDGFAQALADMGFQQNAMLALITGGTELGAGALLVLGLFTPLAAAGVVGVMANAIYLKLGAGFFAATGGFEFEATLGALGLGLMFTGPGRAALDHGRVWFRRPLVFALISLVIALAAAAAVVLLFHRP</sequence>
<feature type="transmembrane region" description="Helical" evidence="8">
    <location>
        <begin position="242"/>
        <end position="262"/>
    </location>
</feature>
<reference evidence="10" key="4">
    <citation type="submission" date="2020-09" db="EMBL/GenBank/DDBJ databases">
        <authorList>
            <person name="Sun Q."/>
            <person name="Zhou Y."/>
        </authorList>
    </citation>
    <scope>NUCLEOTIDE SEQUENCE</scope>
    <source>
        <strain evidence="10">CGMCC 4.7206</strain>
    </source>
</reference>
<comment type="subcellular location">
    <subcellularLocation>
        <location evidence="1">Cell membrane</location>
        <topology evidence="1">Multi-pass membrane protein</topology>
    </subcellularLocation>
</comment>
<dbReference type="GO" id="GO:0005886">
    <property type="term" value="C:plasma membrane"/>
    <property type="evidence" value="ECO:0007669"/>
    <property type="project" value="UniProtKB-SubCell"/>
</dbReference>
<keyword evidence="4 8" id="KW-0812">Transmembrane</keyword>
<evidence type="ECO:0000313" key="12">
    <source>
        <dbReference type="Proteomes" id="UP001500220"/>
    </source>
</evidence>
<evidence type="ECO:0000256" key="7">
    <source>
        <dbReference type="SAM" id="MobiDB-lite"/>
    </source>
</evidence>
<comment type="caution">
    <text evidence="10">The sequence shown here is derived from an EMBL/GenBank/DDBJ whole genome shotgun (WGS) entry which is preliminary data.</text>
</comment>
<feature type="transmembrane region" description="Helical" evidence="8">
    <location>
        <begin position="200"/>
        <end position="222"/>
    </location>
</feature>
<reference evidence="12" key="3">
    <citation type="journal article" date="2019" name="Int. J. Syst. Evol. Microbiol.">
        <title>The Global Catalogue of Microorganisms (GCM) 10K type strain sequencing project: providing services to taxonomists for standard genome sequencing and annotation.</title>
        <authorList>
            <consortium name="The Broad Institute Genomics Platform"/>
            <consortium name="The Broad Institute Genome Sequencing Center for Infectious Disease"/>
            <person name="Wu L."/>
            <person name="Ma J."/>
        </authorList>
    </citation>
    <scope>NUCLEOTIDE SEQUENCE [LARGE SCALE GENOMIC DNA]</scope>
    <source>
        <strain evidence="12">JCM 10664</strain>
    </source>
</reference>
<reference evidence="9" key="1">
    <citation type="journal article" date="2014" name="Int. J. Syst. Evol. Microbiol.">
        <title>Complete genome of a new Firmicutes species belonging to the dominant human colonic microbiota ('Ruminococcus bicirculans') reveals two chromosomes and a selective capacity to utilize plant glucans.</title>
        <authorList>
            <consortium name="NISC Comparative Sequencing Program"/>
            <person name="Wegmann U."/>
            <person name="Louis P."/>
            <person name="Goesmann A."/>
            <person name="Henrissat B."/>
            <person name="Duncan S.H."/>
            <person name="Flint H.J."/>
        </authorList>
    </citation>
    <scope>NUCLEOTIDE SEQUENCE</scope>
    <source>
        <strain evidence="9">JCM 10664</strain>
    </source>
</reference>
<dbReference type="PANTHER" id="PTHR33452:SF1">
    <property type="entry name" value="INNER MEMBRANE PROTEIN YPHA-RELATED"/>
    <property type="match status" value="1"/>
</dbReference>
<dbReference type="Proteomes" id="UP000597989">
    <property type="component" value="Unassembled WGS sequence"/>
</dbReference>
<name>A0A917JLC5_9PSEU</name>
<reference evidence="9" key="5">
    <citation type="submission" date="2023-12" db="EMBL/GenBank/DDBJ databases">
        <authorList>
            <person name="Sun Q."/>
            <person name="Inoue M."/>
        </authorList>
    </citation>
    <scope>NUCLEOTIDE SEQUENCE</scope>
    <source>
        <strain evidence="9">JCM 10664</strain>
    </source>
</reference>
<reference evidence="10 11" key="2">
    <citation type="journal article" date="2014" name="Int. J. Syst. Evol. Microbiol.">
        <title>Complete genome sequence of Corynebacterium casei LMG S-19264T (=DSM 44701T), isolated from a smear-ripened cheese.</title>
        <authorList>
            <consortium name="US DOE Joint Genome Institute (JGI-PGF)"/>
            <person name="Walter F."/>
            <person name="Albersmeier A."/>
            <person name="Kalinowski J."/>
            <person name="Ruckert C."/>
        </authorList>
    </citation>
    <scope>NUCLEOTIDE SEQUENCE [LARGE SCALE GENOMIC DNA]</scope>
    <source>
        <strain evidence="10 11">CGMCC 4.7206</strain>
    </source>
</reference>
<dbReference type="EMBL" id="BMMT01000002">
    <property type="protein sequence ID" value="GGI73203.1"/>
    <property type="molecule type" value="Genomic_DNA"/>
</dbReference>
<comment type="similarity">
    <text evidence="2">Belongs to the DoxX family.</text>
</comment>
<feature type="transmembrane region" description="Helical" evidence="8">
    <location>
        <begin position="165"/>
        <end position="193"/>
    </location>
</feature>
<keyword evidence="5 8" id="KW-1133">Transmembrane helix</keyword>
<evidence type="ECO:0000256" key="1">
    <source>
        <dbReference type="ARBA" id="ARBA00004651"/>
    </source>
</evidence>
<keyword evidence="3" id="KW-1003">Cell membrane</keyword>
<dbReference type="InterPro" id="IPR051907">
    <property type="entry name" value="DoxX-like_oxidoreductase"/>
</dbReference>
<gene>
    <name evidence="9" type="ORF">GCM10009545_40850</name>
    <name evidence="10" type="ORF">GCM10011581_07660</name>
</gene>
<proteinExistence type="inferred from homology"/>
<evidence type="ECO:0000256" key="2">
    <source>
        <dbReference type="ARBA" id="ARBA00006679"/>
    </source>
</evidence>
<evidence type="ECO:0000256" key="8">
    <source>
        <dbReference type="SAM" id="Phobius"/>
    </source>
</evidence>
<evidence type="ECO:0000256" key="3">
    <source>
        <dbReference type="ARBA" id="ARBA00022475"/>
    </source>
</evidence>
<feature type="region of interest" description="Disordered" evidence="7">
    <location>
        <begin position="16"/>
        <end position="52"/>
    </location>
</feature>
<dbReference type="Proteomes" id="UP001500220">
    <property type="component" value="Unassembled WGS sequence"/>
</dbReference>
<dbReference type="PANTHER" id="PTHR33452">
    <property type="entry name" value="OXIDOREDUCTASE CATD-RELATED"/>
    <property type="match status" value="1"/>
</dbReference>
<evidence type="ECO:0000256" key="5">
    <source>
        <dbReference type="ARBA" id="ARBA00022989"/>
    </source>
</evidence>
<keyword evidence="6 8" id="KW-0472">Membrane</keyword>